<sequence>MLYAKLLSYLLFGTKTFFIPFPKREGFGLVVLEANSFKVPSVGRRVG</sequence>
<dbReference type="Gene3D" id="3.40.50.2000">
    <property type="entry name" value="Glycogen Phosphorylase B"/>
    <property type="match status" value="1"/>
</dbReference>
<dbReference type="KEGG" id="pfi:PFC_05300"/>
<evidence type="ECO:0000313" key="2">
    <source>
        <dbReference type="Proteomes" id="UP000006216"/>
    </source>
</evidence>
<dbReference type="SUPFAM" id="SSF53756">
    <property type="entry name" value="UDP-Glycosyltransferase/glycogen phosphorylase"/>
    <property type="match status" value="1"/>
</dbReference>
<reference evidence="1 2" key="1">
    <citation type="journal article" date="2012" name="J. Bacteriol.">
        <title>Genome Sequencing of a Genetically-Tractable Pyrococcus furiosus Strain Reveals a Highly Dynamic Genome.</title>
        <authorList>
            <person name="Bridger S.L."/>
            <person name="Lancaster W.A."/>
            <person name="Poole F.L.II."/>
            <person name="Schut G.J."/>
            <person name="Adams M.W."/>
        </authorList>
    </citation>
    <scope>NUCLEOTIDE SEQUENCE [LARGE SCALE GENOMIC DNA]</scope>
    <source>
        <strain evidence="1 2">COM1</strain>
    </source>
</reference>
<dbReference type="Proteomes" id="UP000006216">
    <property type="component" value="Chromosome"/>
</dbReference>
<evidence type="ECO:0000313" key="1">
    <source>
        <dbReference type="EMBL" id="AFN04005.1"/>
    </source>
</evidence>
<dbReference type="HOGENOM" id="CLU_3163274_0_0_2"/>
<proteinExistence type="predicted"/>
<organism evidence="2">
    <name type="scientific">Pyrococcus furiosus COM1</name>
    <dbReference type="NCBI Taxonomy" id="1185654"/>
    <lineage>
        <taxon>Archaea</taxon>
        <taxon>Methanobacteriati</taxon>
        <taxon>Methanobacteriota</taxon>
        <taxon>Thermococci</taxon>
        <taxon>Thermococcales</taxon>
        <taxon>Thermococcaceae</taxon>
        <taxon>Pyrococcus</taxon>
    </lineage>
</organism>
<gene>
    <name evidence="1" type="ORF">PFC_05300</name>
</gene>
<accession>I6UZ89</accession>
<protein>
    <submittedName>
        <fullName evidence="1">Uncharacterized protein</fullName>
    </submittedName>
</protein>
<dbReference type="AlphaFoldDB" id="I6UZ89"/>
<dbReference type="EMBL" id="CP003685">
    <property type="protein sequence ID" value="AFN04005.1"/>
    <property type="molecule type" value="Genomic_DNA"/>
</dbReference>
<name>I6UZ89_9EURY</name>